<gene>
    <name evidence="9" type="ORF">DM860_005369</name>
</gene>
<reference evidence="9 10" key="1">
    <citation type="submission" date="2018-06" db="EMBL/GenBank/DDBJ databases">
        <title>The Genome of Cuscuta australis (Dodder) Provides Insight into the Evolution of Plant Parasitism.</title>
        <authorList>
            <person name="Liu H."/>
        </authorList>
    </citation>
    <scope>NUCLEOTIDE SEQUENCE [LARGE SCALE GENOMIC DNA]</scope>
    <source>
        <strain evidence="10">cv. Yunnan</strain>
        <tissue evidence="9">Vines</tissue>
    </source>
</reference>
<evidence type="ECO:0000256" key="7">
    <source>
        <dbReference type="SAM" id="MobiDB-lite"/>
    </source>
</evidence>
<name>A0A328E3H0_9ASTE</name>
<dbReference type="InterPro" id="IPR016177">
    <property type="entry name" value="DNA-bd_dom_sf"/>
</dbReference>
<accession>A0A328E3H0</accession>
<dbReference type="GO" id="GO:0003677">
    <property type="term" value="F:DNA binding"/>
    <property type="evidence" value="ECO:0007669"/>
    <property type="project" value="UniProtKB-KW"/>
</dbReference>
<evidence type="ECO:0000256" key="6">
    <source>
        <dbReference type="ARBA" id="ARBA00023242"/>
    </source>
</evidence>
<dbReference type="EMBL" id="NQVE01000054">
    <property type="protein sequence ID" value="RAL51013.1"/>
    <property type="molecule type" value="Genomic_DNA"/>
</dbReference>
<dbReference type="SUPFAM" id="SSF54171">
    <property type="entry name" value="DNA-binding domain"/>
    <property type="match status" value="1"/>
</dbReference>
<keyword evidence="2" id="KW-0611">Plant defense</keyword>
<evidence type="ECO:0000256" key="4">
    <source>
        <dbReference type="ARBA" id="ARBA00023125"/>
    </source>
</evidence>
<evidence type="ECO:0000313" key="10">
    <source>
        <dbReference type="Proteomes" id="UP000249390"/>
    </source>
</evidence>
<feature type="region of interest" description="Disordered" evidence="7">
    <location>
        <begin position="1"/>
        <end position="37"/>
    </location>
</feature>
<dbReference type="InterPro" id="IPR001471">
    <property type="entry name" value="AP2/ERF_dom"/>
</dbReference>
<evidence type="ECO:0000256" key="1">
    <source>
        <dbReference type="ARBA" id="ARBA00004123"/>
    </source>
</evidence>
<feature type="region of interest" description="Disordered" evidence="7">
    <location>
        <begin position="43"/>
        <end position="62"/>
    </location>
</feature>
<dbReference type="Gene3D" id="3.30.730.10">
    <property type="entry name" value="AP2/ERF domain"/>
    <property type="match status" value="1"/>
</dbReference>
<sequence>MVSTPVKCNEYTRLTKKMGRPSPGGRFSGHRPAAGLPRVLRISVTDGDATDSSGDEGAGRQRVKKYVTEVTFDAWGLDDGNRVFGNAVAKRRRKGNAPPPPPKAENGRKFRGVRQRPWGKWAAEIRDPLSRRRVWLGTFNTAEEAAVVYDYAAIQLRGPNAATNFTSPPDSGYNTGEESHNNQRCSPKSVLFFDEGADSFLLREADAVKLSRAFPGETSEIIPEDDSFGSENPVPIPDLFDVTGWSDKIFEEECPDMFVGSSHKLGFGSSTWQADEFFRDCGVLFGSDPRF</sequence>
<dbReference type="CDD" id="cd00018">
    <property type="entry name" value="AP2"/>
    <property type="match status" value="1"/>
</dbReference>
<evidence type="ECO:0000256" key="2">
    <source>
        <dbReference type="ARBA" id="ARBA00022821"/>
    </source>
</evidence>
<dbReference type="PROSITE" id="PS51032">
    <property type="entry name" value="AP2_ERF"/>
    <property type="match status" value="1"/>
</dbReference>
<dbReference type="SMART" id="SM00380">
    <property type="entry name" value="AP2"/>
    <property type="match status" value="1"/>
</dbReference>
<dbReference type="PANTHER" id="PTHR31194">
    <property type="entry name" value="SHN SHINE , DNA BINDING / TRANSCRIPTION FACTOR"/>
    <property type="match status" value="1"/>
</dbReference>
<dbReference type="InterPro" id="IPR050913">
    <property type="entry name" value="AP2/ERF_ERF"/>
</dbReference>
<proteinExistence type="predicted"/>
<dbReference type="Pfam" id="PF00847">
    <property type="entry name" value="AP2"/>
    <property type="match status" value="1"/>
</dbReference>
<evidence type="ECO:0000256" key="3">
    <source>
        <dbReference type="ARBA" id="ARBA00023015"/>
    </source>
</evidence>
<feature type="region of interest" description="Disordered" evidence="7">
    <location>
        <begin position="90"/>
        <end position="113"/>
    </location>
</feature>
<feature type="domain" description="AP2/ERF" evidence="8">
    <location>
        <begin position="109"/>
        <end position="166"/>
    </location>
</feature>
<dbReference type="PRINTS" id="PR00367">
    <property type="entry name" value="ETHRSPELEMNT"/>
</dbReference>
<dbReference type="AlphaFoldDB" id="A0A328E3H0"/>
<dbReference type="GO" id="GO:0006952">
    <property type="term" value="P:defense response"/>
    <property type="evidence" value="ECO:0007669"/>
    <property type="project" value="UniProtKB-KW"/>
</dbReference>
<keyword evidence="3" id="KW-0805">Transcription regulation</keyword>
<dbReference type="GO" id="GO:0003700">
    <property type="term" value="F:DNA-binding transcription factor activity"/>
    <property type="evidence" value="ECO:0007669"/>
    <property type="project" value="InterPro"/>
</dbReference>
<organism evidence="9 10">
    <name type="scientific">Cuscuta australis</name>
    <dbReference type="NCBI Taxonomy" id="267555"/>
    <lineage>
        <taxon>Eukaryota</taxon>
        <taxon>Viridiplantae</taxon>
        <taxon>Streptophyta</taxon>
        <taxon>Embryophyta</taxon>
        <taxon>Tracheophyta</taxon>
        <taxon>Spermatophyta</taxon>
        <taxon>Magnoliopsida</taxon>
        <taxon>eudicotyledons</taxon>
        <taxon>Gunneridae</taxon>
        <taxon>Pentapetalae</taxon>
        <taxon>asterids</taxon>
        <taxon>lamiids</taxon>
        <taxon>Solanales</taxon>
        <taxon>Convolvulaceae</taxon>
        <taxon>Cuscuteae</taxon>
        <taxon>Cuscuta</taxon>
        <taxon>Cuscuta subgen. Grammica</taxon>
        <taxon>Cuscuta sect. Cleistogrammica</taxon>
    </lineage>
</organism>
<keyword evidence="10" id="KW-1185">Reference proteome</keyword>
<dbReference type="PANTHER" id="PTHR31194:SF140">
    <property type="entry name" value="ETHYLENE-RESPONSIVE TRANSCRIPTION FACTOR CRF2"/>
    <property type="match status" value="1"/>
</dbReference>
<protein>
    <recommendedName>
        <fullName evidence="8">AP2/ERF domain-containing protein</fullName>
    </recommendedName>
</protein>
<evidence type="ECO:0000313" key="9">
    <source>
        <dbReference type="EMBL" id="RAL51013.1"/>
    </source>
</evidence>
<keyword evidence="4" id="KW-0238">DNA-binding</keyword>
<comment type="subcellular location">
    <subcellularLocation>
        <location evidence="1">Nucleus</location>
    </subcellularLocation>
</comment>
<dbReference type="InterPro" id="IPR036955">
    <property type="entry name" value="AP2/ERF_dom_sf"/>
</dbReference>
<dbReference type="FunFam" id="3.30.730.10:FF:000001">
    <property type="entry name" value="Ethylene-responsive transcription factor 2"/>
    <property type="match status" value="1"/>
</dbReference>
<dbReference type="GO" id="GO:0005634">
    <property type="term" value="C:nucleus"/>
    <property type="evidence" value="ECO:0007669"/>
    <property type="project" value="UniProtKB-SubCell"/>
</dbReference>
<keyword evidence="6" id="KW-0539">Nucleus</keyword>
<evidence type="ECO:0000256" key="5">
    <source>
        <dbReference type="ARBA" id="ARBA00023163"/>
    </source>
</evidence>
<dbReference type="Proteomes" id="UP000249390">
    <property type="component" value="Unassembled WGS sequence"/>
</dbReference>
<comment type="caution">
    <text evidence="9">The sequence shown here is derived from an EMBL/GenBank/DDBJ whole genome shotgun (WGS) entry which is preliminary data.</text>
</comment>
<keyword evidence="5" id="KW-0804">Transcription</keyword>
<evidence type="ECO:0000259" key="8">
    <source>
        <dbReference type="PROSITE" id="PS51032"/>
    </source>
</evidence>